<dbReference type="AlphaFoldDB" id="A0A915KYG2"/>
<protein>
    <submittedName>
        <fullName evidence="2">60S ribosomal protein L28</fullName>
    </submittedName>
</protein>
<dbReference type="Proteomes" id="UP000887565">
    <property type="component" value="Unplaced"/>
</dbReference>
<sequence>MSIHNTTGPFQNVAWSGNHSTDDFLAYPICNNSMAKWIRVNLDKTRKMAKWTRVHLAKALKVAKWTRVHRVKTHKAAEWTRVFL</sequence>
<evidence type="ECO:0000313" key="1">
    <source>
        <dbReference type="Proteomes" id="UP000887565"/>
    </source>
</evidence>
<dbReference type="WBParaSite" id="nRc.2.0.1.t42522-RA">
    <property type="protein sequence ID" value="nRc.2.0.1.t42522-RA"/>
    <property type="gene ID" value="nRc.2.0.1.g42522"/>
</dbReference>
<proteinExistence type="predicted"/>
<accession>A0A915KYG2</accession>
<evidence type="ECO:0000313" key="2">
    <source>
        <dbReference type="WBParaSite" id="nRc.2.0.1.t42522-RA"/>
    </source>
</evidence>
<keyword evidence="1" id="KW-1185">Reference proteome</keyword>
<name>A0A915KYG2_ROMCU</name>
<organism evidence="1 2">
    <name type="scientific">Romanomermis culicivorax</name>
    <name type="common">Nematode worm</name>
    <dbReference type="NCBI Taxonomy" id="13658"/>
    <lineage>
        <taxon>Eukaryota</taxon>
        <taxon>Metazoa</taxon>
        <taxon>Ecdysozoa</taxon>
        <taxon>Nematoda</taxon>
        <taxon>Enoplea</taxon>
        <taxon>Dorylaimia</taxon>
        <taxon>Mermithida</taxon>
        <taxon>Mermithoidea</taxon>
        <taxon>Mermithidae</taxon>
        <taxon>Romanomermis</taxon>
    </lineage>
</organism>
<reference evidence="2" key="1">
    <citation type="submission" date="2022-11" db="UniProtKB">
        <authorList>
            <consortium name="WormBaseParasite"/>
        </authorList>
    </citation>
    <scope>IDENTIFICATION</scope>
</reference>